<evidence type="ECO:0000256" key="3">
    <source>
        <dbReference type="ARBA" id="ARBA00022960"/>
    </source>
</evidence>
<dbReference type="GO" id="GO:0008360">
    <property type="term" value="P:regulation of cell shape"/>
    <property type="evidence" value="ECO:0007669"/>
    <property type="project" value="UniProtKB-UniRule"/>
</dbReference>
<dbReference type="PANTHER" id="PTHR30582">
    <property type="entry name" value="L,D-TRANSPEPTIDASE"/>
    <property type="match status" value="1"/>
</dbReference>
<dbReference type="EMBL" id="CP114014">
    <property type="protein sequence ID" value="XAY05866.1"/>
    <property type="molecule type" value="Genomic_DNA"/>
</dbReference>
<evidence type="ECO:0000256" key="4">
    <source>
        <dbReference type="ARBA" id="ARBA00022984"/>
    </source>
</evidence>
<dbReference type="Pfam" id="PF03734">
    <property type="entry name" value="YkuD"/>
    <property type="match status" value="1"/>
</dbReference>
<comment type="pathway">
    <text evidence="1 6">Cell wall biogenesis; peptidoglycan biosynthesis.</text>
</comment>
<feature type="domain" description="L,D-TPase catalytic" evidence="7">
    <location>
        <begin position="152"/>
        <end position="271"/>
    </location>
</feature>
<accession>A0AAU7AVX0</accession>
<organism evidence="8">
    <name type="scientific">Paraconexibacter sp. AEG42_29</name>
    <dbReference type="NCBI Taxonomy" id="2997339"/>
    <lineage>
        <taxon>Bacteria</taxon>
        <taxon>Bacillati</taxon>
        <taxon>Actinomycetota</taxon>
        <taxon>Thermoleophilia</taxon>
        <taxon>Solirubrobacterales</taxon>
        <taxon>Paraconexibacteraceae</taxon>
        <taxon>Paraconexibacter</taxon>
    </lineage>
</organism>
<reference evidence="8" key="1">
    <citation type="submission" date="2022-12" db="EMBL/GenBank/DDBJ databases">
        <title>Paraconexibacter alkalitolerans sp. nov. and Baekduia alba sp. nov., isolated from soil and emended description of the genera Paraconexibacter (Chun et al., 2020) and Baekduia (An et al., 2020).</title>
        <authorList>
            <person name="Vieira S."/>
            <person name="Huber K.J."/>
            <person name="Geppert A."/>
            <person name="Wolf J."/>
            <person name="Neumann-Schaal M."/>
            <person name="Muesken M."/>
            <person name="Overmann J."/>
        </authorList>
    </citation>
    <scope>NUCLEOTIDE SEQUENCE</scope>
    <source>
        <strain evidence="8">AEG42_29</strain>
    </source>
</reference>
<dbReference type="PROSITE" id="PS52029">
    <property type="entry name" value="LD_TPASE"/>
    <property type="match status" value="1"/>
</dbReference>
<keyword evidence="4 6" id="KW-0573">Peptidoglycan synthesis</keyword>
<keyword evidence="2" id="KW-0808">Transferase</keyword>
<feature type="active site" description="Nucleophile" evidence="6">
    <location>
        <position position="247"/>
    </location>
</feature>
<keyword evidence="5 6" id="KW-0961">Cell wall biogenesis/degradation</keyword>
<evidence type="ECO:0000259" key="7">
    <source>
        <dbReference type="PROSITE" id="PS52029"/>
    </source>
</evidence>
<dbReference type="RefSeq" id="WP_354702369.1">
    <property type="nucleotide sequence ID" value="NZ_CP114014.1"/>
</dbReference>
<dbReference type="CDD" id="cd16913">
    <property type="entry name" value="YkuD_like"/>
    <property type="match status" value="1"/>
</dbReference>
<sequence length="272" mass="29671">MSWLRSLSAVSVARGVATVLAAAAVGLFVAPAVFGDGSSQPQLRSDVNVTPPERFSADAIRQPNRTRYTTLIATARHSKLRIYKTPRAGTKRMRLIGILNRRTLGTKRHPLVMTVTDSHRRPGWLRVRLPSRPNGAAAWIRRSSVRISATNFRVTIQLKRHRILVKRGRFLVMSKPIGVGRAVSPTPRGTYFLADLVKSTDPFYGPYAFGLSAFSTVLTEFAGGDGQIGIHGTDAPSAIGTDVSHGCIRVDNKVIRKLAKMLPLGTPVRITA</sequence>
<evidence type="ECO:0000256" key="6">
    <source>
        <dbReference type="PROSITE-ProRule" id="PRU01373"/>
    </source>
</evidence>
<gene>
    <name evidence="8" type="ORF">DSM112329_02726</name>
</gene>
<dbReference type="InterPro" id="IPR050979">
    <property type="entry name" value="LD-transpeptidase"/>
</dbReference>
<dbReference type="AlphaFoldDB" id="A0AAU7AVX0"/>
<evidence type="ECO:0000313" key="8">
    <source>
        <dbReference type="EMBL" id="XAY05866.1"/>
    </source>
</evidence>
<dbReference type="InterPro" id="IPR038063">
    <property type="entry name" value="Transpep_catalytic_dom"/>
</dbReference>
<name>A0AAU7AVX0_9ACTN</name>
<evidence type="ECO:0000256" key="1">
    <source>
        <dbReference type="ARBA" id="ARBA00004752"/>
    </source>
</evidence>
<dbReference type="GO" id="GO:0005576">
    <property type="term" value="C:extracellular region"/>
    <property type="evidence" value="ECO:0007669"/>
    <property type="project" value="TreeGrafter"/>
</dbReference>
<feature type="active site" description="Proton donor/acceptor" evidence="6">
    <location>
        <position position="231"/>
    </location>
</feature>
<protein>
    <recommendedName>
        <fullName evidence="7">L,D-TPase catalytic domain-containing protein</fullName>
    </recommendedName>
</protein>
<evidence type="ECO:0000256" key="5">
    <source>
        <dbReference type="ARBA" id="ARBA00023316"/>
    </source>
</evidence>
<dbReference type="GO" id="GO:0018104">
    <property type="term" value="P:peptidoglycan-protein cross-linking"/>
    <property type="evidence" value="ECO:0007669"/>
    <property type="project" value="TreeGrafter"/>
</dbReference>
<dbReference type="GO" id="GO:0071555">
    <property type="term" value="P:cell wall organization"/>
    <property type="evidence" value="ECO:0007669"/>
    <property type="project" value="UniProtKB-UniRule"/>
</dbReference>
<dbReference type="KEGG" id="parq:DSM112329_02726"/>
<dbReference type="GO" id="GO:0016740">
    <property type="term" value="F:transferase activity"/>
    <property type="evidence" value="ECO:0007669"/>
    <property type="project" value="UniProtKB-KW"/>
</dbReference>
<keyword evidence="3 6" id="KW-0133">Cell shape</keyword>
<dbReference type="Gene3D" id="2.40.440.10">
    <property type="entry name" value="L,D-transpeptidase catalytic domain-like"/>
    <property type="match status" value="1"/>
</dbReference>
<evidence type="ECO:0000256" key="2">
    <source>
        <dbReference type="ARBA" id="ARBA00022679"/>
    </source>
</evidence>
<dbReference type="InterPro" id="IPR005490">
    <property type="entry name" value="LD_TPept_cat_dom"/>
</dbReference>
<proteinExistence type="predicted"/>
<dbReference type="SUPFAM" id="SSF141523">
    <property type="entry name" value="L,D-transpeptidase catalytic domain-like"/>
    <property type="match status" value="1"/>
</dbReference>
<dbReference type="GO" id="GO:0071972">
    <property type="term" value="F:peptidoglycan L,D-transpeptidase activity"/>
    <property type="evidence" value="ECO:0007669"/>
    <property type="project" value="TreeGrafter"/>
</dbReference>